<evidence type="ECO:0008006" key="5">
    <source>
        <dbReference type="Google" id="ProtNLM"/>
    </source>
</evidence>
<reference evidence="2" key="2">
    <citation type="submission" date="2017-01" db="EMBL/GenBank/DDBJ databases">
        <authorList>
            <person name="Mah S.A."/>
            <person name="Swanson W.J."/>
            <person name="Moy G.W."/>
            <person name="Vacquier V.D."/>
        </authorList>
    </citation>
    <scope>NUCLEOTIDE SEQUENCE</scope>
    <source>
        <strain evidence="2">ALG-7-W6</strain>
    </source>
</reference>
<name>A0A1R0GUN5_9FUNG</name>
<dbReference type="EMBL" id="LSSL01003231">
    <property type="protein sequence ID" value="OLY80696.1"/>
    <property type="molecule type" value="Genomic_DNA"/>
</dbReference>
<evidence type="ECO:0000256" key="1">
    <source>
        <dbReference type="SAM" id="SignalP"/>
    </source>
</evidence>
<sequence length="79" mass="8905">MHINSTFSLFIGVHPVLVAGFTDLDQKFIPVAIGITKNNDHKSYLWLFQNLNNDLETIGFIWAVKNITFNLAEAITKAN</sequence>
<feature type="signal peptide" evidence="1">
    <location>
        <begin position="1"/>
        <end position="20"/>
    </location>
</feature>
<protein>
    <recommendedName>
        <fullName evidence="5">MULE transposase domain-containing protein</fullName>
    </recommendedName>
</protein>
<dbReference type="AlphaFoldDB" id="A0A1R0GUN5"/>
<evidence type="ECO:0000313" key="2">
    <source>
        <dbReference type="EMBL" id="OLY80581.1"/>
    </source>
</evidence>
<dbReference type="EMBL" id="LSSL01003354">
    <property type="protein sequence ID" value="OLY80581.1"/>
    <property type="molecule type" value="Genomic_DNA"/>
</dbReference>
<accession>A0A1R0GUN5</accession>
<evidence type="ECO:0000313" key="4">
    <source>
        <dbReference type="Proteomes" id="UP000187455"/>
    </source>
</evidence>
<dbReference type="Proteomes" id="UP000187455">
    <property type="component" value="Unassembled WGS sequence"/>
</dbReference>
<comment type="caution">
    <text evidence="2">The sequence shown here is derived from an EMBL/GenBank/DDBJ whole genome shotgun (WGS) entry which is preliminary data.</text>
</comment>
<proteinExistence type="predicted"/>
<keyword evidence="4" id="KW-1185">Reference proteome</keyword>
<keyword evidence="1" id="KW-0732">Signal</keyword>
<reference evidence="2 4" key="1">
    <citation type="journal article" date="2016" name="Mol. Biol. Evol.">
        <title>Genome-Wide Survey of Gut Fungi (Harpellales) Reveals the First Horizontally Transferred Ubiquitin Gene from a Mosquito Host.</title>
        <authorList>
            <person name="Wang Y."/>
            <person name="White M.M."/>
            <person name="Kvist S."/>
            <person name="Moncalvo J.M."/>
        </authorList>
    </citation>
    <scope>NUCLEOTIDE SEQUENCE [LARGE SCALE GENOMIC DNA]</scope>
    <source>
        <strain evidence="2 4">ALG-7-W6</strain>
    </source>
</reference>
<feature type="chain" id="PRO_5015068868" description="MULE transposase domain-containing protein" evidence="1">
    <location>
        <begin position="21"/>
        <end position="79"/>
    </location>
</feature>
<evidence type="ECO:0000313" key="3">
    <source>
        <dbReference type="EMBL" id="OLY80696.1"/>
    </source>
</evidence>
<organism evidence="2 4">
    <name type="scientific">Smittium mucronatum</name>
    <dbReference type="NCBI Taxonomy" id="133383"/>
    <lineage>
        <taxon>Eukaryota</taxon>
        <taxon>Fungi</taxon>
        <taxon>Fungi incertae sedis</taxon>
        <taxon>Zoopagomycota</taxon>
        <taxon>Kickxellomycotina</taxon>
        <taxon>Harpellomycetes</taxon>
        <taxon>Harpellales</taxon>
        <taxon>Legeriomycetaceae</taxon>
        <taxon>Smittium</taxon>
    </lineage>
</organism>
<gene>
    <name evidence="3" type="ORF">AYI68_g5203</name>
    <name evidence="2" type="ORF">AYI68_g5321</name>
</gene>